<dbReference type="KEGG" id="yli:2907038"/>
<dbReference type="OrthoDB" id="567237at2759"/>
<feature type="domain" description="Activator of Hsp90 ATPase AHSA1-like N-terminal" evidence="3">
    <location>
        <begin position="13"/>
        <end position="147"/>
    </location>
</feature>
<dbReference type="PANTHER" id="PTHR13009">
    <property type="entry name" value="HEAT SHOCK PROTEIN 90 HSP90 CO-CHAPERONE AHA-1"/>
    <property type="match status" value="1"/>
</dbReference>
<evidence type="ECO:0000259" key="3">
    <source>
        <dbReference type="SMART" id="SM01000"/>
    </source>
</evidence>
<dbReference type="InterPro" id="IPR023393">
    <property type="entry name" value="START-like_dom_sf"/>
</dbReference>
<evidence type="ECO:0000313" key="6">
    <source>
        <dbReference type="Proteomes" id="UP000182444"/>
    </source>
</evidence>
<evidence type="ECO:0000313" key="4">
    <source>
        <dbReference type="EMBL" id="AOW01765.1"/>
    </source>
</evidence>
<evidence type="ECO:0000256" key="1">
    <source>
        <dbReference type="ARBA" id="ARBA00006817"/>
    </source>
</evidence>
<feature type="region of interest" description="Disordered" evidence="2">
    <location>
        <begin position="168"/>
        <end position="190"/>
    </location>
</feature>
<dbReference type="GeneID" id="2907038"/>
<dbReference type="GO" id="GO:0051087">
    <property type="term" value="F:protein-folding chaperone binding"/>
    <property type="evidence" value="ECO:0007669"/>
    <property type="project" value="InterPro"/>
</dbReference>
<dbReference type="VEuPathDB" id="FungiDB:YALI1_B20802g"/>
<dbReference type="AlphaFoldDB" id="A0A1H6PHQ8"/>
<dbReference type="Pfam" id="PF08327">
    <property type="entry name" value="AHSA1"/>
    <property type="match status" value="1"/>
</dbReference>
<comment type="similarity">
    <text evidence="1">Belongs to the AHA1 family.</text>
</comment>
<evidence type="ECO:0000313" key="5">
    <source>
        <dbReference type="EMBL" id="RDW28403.1"/>
    </source>
</evidence>
<dbReference type="GO" id="GO:0005829">
    <property type="term" value="C:cytosol"/>
    <property type="evidence" value="ECO:0007669"/>
    <property type="project" value="TreeGrafter"/>
</dbReference>
<reference evidence="4 6" key="1">
    <citation type="journal article" date="2016" name="PLoS ONE">
        <title>Sequence Assembly of Yarrowia lipolytica Strain W29/CLIB89 Shows Transposable Element Diversity.</title>
        <authorList>
            <person name="Magnan C."/>
            <person name="Yu J."/>
            <person name="Chang I."/>
            <person name="Jahn E."/>
            <person name="Kanomata Y."/>
            <person name="Wu J."/>
            <person name="Zeller M."/>
            <person name="Oakes M."/>
            <person name="Baldi P."/>
            <person name="Sandmeyer S."/>
        </authorList>
    </citation>
    <scope>NUCLEOTIDE SEQUENCE [LARGE SCALE GENOMIC DNA]</scope>
    <source>
        <strain evidence="4">CLIB89</strain>
        <strain evidence="6">CLIB89(W29)</strain>
    </source>
</reference>
<name>A0A1H6PHQ8_YARLL</name>
<proteinExistence type="inferred from homology"/>
<protein>
    <submittedName>
        <fullName evidence="5">Activator of Hsp90 ATPase</fullName>
    </submittedName>
</protein>
<accession>A0A1H6PHQ8</accession>
<dbReference type="PANTHER" id="PTHR13009:SF22">
    <property type="entry name" value="LD43819P"/>
    <property type="match status" value="1"/>
</dbReference>
<sequence>MVLHNPNNWHWVDKNCIDWTRQYFQEKLPGLEATSKGGEVKAKIDKVTSVEGDVDVSQRKGRLISLFDVEIKLAFSGTNGPEEASGTITIPEVAYDTEEDEYQFNVVITDDSFAKLPVKELVLSDIVPELRKRLFQFKDDLLTTNGASIQHPADQVKSKLTLGNLNKQSESAGANSSNSTTAAAAPKSSGSYNTTNIELDPIFHTSADQLYQTFLDPQRVAVWSRAPPQIEEKEGSEFALFGGNVSGKITKLEKNKRIVQSWRLKEWKEGHFSTLDLEFKQGTSDTKLIVKWSGIPVGQEDVARGNFEEYYVKSIQVAFGFGAPL</sequence>
<dbReference type="GO" id="GO:0006457">
    <property type="term" value="P:protein folding"/>
    <property type="evidence" value="ECO:0007669"/>
    <property type="project" value="EnsemblFungi"/>
</dbReference>
<dbReference type="InterPro" id="IPR015310">
    <property type="entry name" value="AHSA1-like_N"/>
</dbReference>
<gene>
    <name evidence="5" type="ORF">B0I71DRAFT_127509</name>
    <name evidence="4" type="ORF">YALI1_B20802g</name>
</gene>
<dbReference type="SMART" id="SM01000">
    <property type="entry name" value="Aha1_N"/>
    <property type="match status" value="1"/>
</dbReference>
<dbReference type="eggNOG" id="KOG2936">
    <property type="taxonomic scope" value="Eukaryota"/>
</dbReference>
<dbReference type="EMBL" id="KZ858953">
    <property type="protein sequence ID" value="RDW28403.1"/>
    <property type="molecule type" value="Genomic_DNA"/>
</dbReference>
<dbReference type="Gene3D" id="3.30.530.20">
    <property type="match status" value="1"/>
</dbReference>
<dbReference type="EMBL" id="CP017554">
    <property type="protein sequence ID" value="AOW01765.1"/>
    <property type="molecule type" value="Genomic_DNA"/>
</dbReference>
<feature type="compositionally biased region" description="Low complexity" evidence="2">
    <location>
        <begin position="169"/>
        <end position="190"/>
    </location>
</feature>
<dbReference type="CDD" id="cd08892">
    <property type="entry name" value="SRPBCC_Aha1"/>
    <property type="match status" value="1"/>
</dbReference>
<dbReference type="GO" id="GO:0001671">
    <property type="term" value="F:ATPase activator activity"/>
    <property type="evidence" value="ECO:0007669"/>
    <property type="project" value="EnsemblFungi"/>
</dbReference>
<dbReference type="SUPFAM" id="SSF55961">
    <property type="entry name" value="Bet v1-like"/>
    <property type="match status" value="1"/>
</dbReference>
<dbReference type="VEuPathDB" id="FungiDB:YALI0_B15840g"/>
<evidence type="ECO:0000313" key="7">
    <source>
        <dbReference type="Proteomes" id="UP000256601"/>
    </source>
</evidence>
<evidence type="ECO:0000256" key="2">
    <source>
        <dbReference type="SAM" id="MobiDB-lite"/>
    </source>
</evidence>
<dbReference type="Proteomes" id="UP000256601">
    <property type="component" value="Unassembled WGS sequence"/>
</dbReference>
<reference evidence="5 7" key="2">
    <citation type="submission" date="2018-07" db="EMBL/GenBank/DDBJ databases">
        <title>Draft Genome Assemblies for Five Robust Yarrowia lipolytica Strains Exhibiting High Lipid Production and Pentose Sugar Utilization and Sugar Alcohol Secretion from Undetoxified Lignocellulosic Biomass Hydrolysates.</title>
        <authorList>
            <consortium name="DOE Joint Genome Institute"/>
            <person name="Walker C."/>
            <person name="Ryu S."/>
            <person name="Na H."/>
            <person name="Zane M."/>
            <person name="LaButti K."/>
            <person name="Lipzen A."/>
            <person name="Haridas S."/>
            <person name="Barry K."/>
            <person name="Grigoriev I.V."/>
            <person name="Quarterman J."/>
            <person name="Slininger P."/>
            <person name="Dien B."/>
            <person name="Trinh C.T."/>
        </authorList>
    </citation>
    <scope>NUCLEOTIDE SEQUENCE [LARGE SCALE GENOMIC DNA]</scope>
    <source>
        <strain evidence="5 7">YB392</strain>
    </source>
</reference>
<dbReference type="OMA" id="GDCEVNQ"/>
<dbReference type="InterPro" id="IPR036338">
    <property type="entry name" value="Aha1"/>
</dbReference>
<dbReference type="Proteomes" id="UP000182444">
    <property type="component" value="Chromosome 1B"/>
</dbReference>
<dbReference type="InterPro" id="IPR013538">
    <property type="entry name" value="ASHA1/2-like_C"/>
</dbReference>
<organism evidence="4 6">
    <name type="scientific">Yarrowia lipolytica</name>
    <name type="common">Candida lipolytica</name>
    <dbReference type="NCBI Taxonomy" id="4952"/>
    <lineage>
        <taxon>Eukaryota</taxon>
        <taxon>Fungi</taxon>
        <taxon>Dikarya</taxon>
        <taxon>Ascomycota</taxon>
        <taxon>Saccharomycotina</taxon>
        <taxon>Dipodascomycetes</taxon>
        <taxon>Dipodascales</taxon>
        <taxon>Dipodascales incertae sedis</taxon>
        <taxon>Yarrowia</taxon>
    </lineage>
</organism>
<dbReference type="Pfam" id="PF09229">
    <property type="entry name" value="Aha1_N"/>
    <property type="match status" value="1"/>
</dbReference>
<dbReference type="RefSeq" id="XP_500948.1">
    <property type="nucleotide sequence ID" value="XM_500948.1"/>
</dbReference>
<dbReference type="SUPFAM" id="SSF103111">
    <property type="entry name" value="Activator of Hsp90 ATPase, Aha1"/>
    <property type="match status" value="1"/>
</dbReference>
<dbReference type="Gene3D" id="3.15.10.20">
    <property type="entry name" value="Activator of Hsp90 ATPase Aha1, N-terminal domain"/>
    <property type="match status" value="1"/>
</dbReference>